<dbReference type="Pfam" id="PF07484">
    <property type="entry name" value="Collar"/>
    <property type="match status" value="1"/>
</dbReference>
<dbReference type="SUPFAM" id="SSF88874">
    <property type="entry name" value="Receptor-binding domain of short tail fibre protein gp12"/>
    <property type="match status" value="1"/>
</dbReference>
<feature type="domain" description="Phage tail collar" evidence="1">
    <location>
        <begin position="6"/>
        <end position="61"/>
    </location>
</feature>
<dbReference type="KEGG" id="pprc:PFLCHA0_c35590"/>
<evidence type="ECO:0000313" key="2">
    <source>
        <dbReference type="EMBL" id="AGL85327.1"/>
    </source>
</evidence>
<dbReference type="Proteomes" id="UP000013940">
    <property type="component" value="Chromosome"/>
</dbReference>
<sequence length="183" mass="20034">MDAFTGEIRLFPFNFAPVDWAVCDGRLLLVNEYQALYSVIANIYGGSNGINFNLPDLRGRVAIGEGQAPTLSMRTLGQKLGGDKTILKPENFAPHTHQVLAQDGSDNAMALDLADNTAYLAQPRGIRLYNARVQATGGPSLHPDTVAPAGMDTAKAESQRYAMQPFLTLRYCICLNGEYPQRW</sequence>
<dbReference type="eggNOG" id="COG4675">
    <property type="taxonomic scope" value="Bacteria"/>
</dbReference>
<gene>
    <name evidence="2" type="ORF">PFLCHA0_c35590</name>
</gene>
<dbReference type="RefSeq" id="WP_015635980.1">
    <property type="nucleotide sequence ID" value="NC_021237.1"/>
</dbReference>
<evidence type="ECO:0000313" key="3">
    <source>
        <dbReference type="Proteomes" id="UP000013940"/>
    </source>
</evidence>
<dbReference type="GeneID" id="57476549"/>
<dbReference type="HOGENOM" id="CLU_087872_0_0_6"/>
<organism evidence="2 3">
    <name type="scientific">Pseudomonas protegens (strain DSM 19095 / LMG 27888 / CFBP 6595 / CHA0)</name>
    <dbReference type="NCBI Taxonomy" id="1124983"/>
    <lineage>
        <taxon>Bacteria</taxon>
        <taxon>Pseudomonadati</taxon>
        <taxon>Pseudomonadota</taxon>
        <taxon>Gammaproteobacteria</taxon>
        <taxon>Pseudomonadales</taxon>
        <taxon>Pseudomonadaceae</taxon>
        <taxon>Pseudomonas</taxon>
    </lineage>
</organism>
<reference evidence="3" key="1">
    <citation type="journal article" date="2014" name="Genome Announc.">
        <title>Full-genome sequence of the plant growth-promoting bacterium Pseudomonas protegens CHA0.</title>
        <authorList>
            <person name="Jousset A."/>
            <person name="Schuldes J."/>
            <person name="Keel C."/>
            <person name="Maurhofer M."/>
            <person name="Daniel R."/>
            <person name="Scheu S."/>
            <person name="Thuermer A."/>
        </authorList>
    </citation>
    <scope>NUCLEOTIDE SEQUENCE [LARGE SCALE GENOMIC DNA]</scope>
    <source>
        <strain evidence="3">DSM 19095 / LMG 27888 / CFBP 6595 / CHA0</strain>
    </source>
</reference>
<dbReference type="EMBL" id="CP003190">
    <property type="protein sequence ID" value="AGL85327.1"/>
    <property type="molecule type" value="Genomic_DNA"/>
</dbReference>
<accession>A0A2C9ENV9</accession>
<dbReference type="Gene3D" id="3.90.1340.10">
    <property type="entry name" value="Phage tail collar domain"/>
    <property type="match status" value="1"/>
</dbReference>
<dbReference type="InterPro" id="IPR037053">
    <property type="entry name" value="Phage_tail_collar_dom_sf"/>
</dbReference>
<proteinExistence type="predicted"/>
<evidence type="ECO:0000259" key="1">
    <source>
        <dbReference type="Pfam" id="PF07484"/>
    </source>
</evidence>
<dbReference type="AlphaFoldDB" id="A0A2C9ENV9"/>
<dbReference type="InterPro" id="IPR011083">
    <property type="entry name" value="Phage_tail_collar_dom"/>
</dbReference>
<name>A0A2C9ENV9_PSEPH</name>
<protein>
    <submittedName>
        <fullName evidence="2">Phage tail collar domain protein</fullName>
    </submittedName>
</protein>